<protein>
    <submittedName>
        <fullName evidence="2">Amidohydrolase family protein</fullName>
    </submittedName>
</protein>
<dbReference type="GO" id="GO:0016810">
    <property type="term" value="F:hydrolase activity, acting on carbon-nitrogen (but not peptide) bonds"/>
    <property type="evidence" value="ECO:0007669"/>
    <property type="project" value="InterPro"/>
</dbReference>
<dbReference type="SUPFAM" id="SSF51556">
    <property type="entry name" value="Metallo-dependent hydrolases"/>
    <property type="match status" value="1"/>
</dbReference>
<dbReference type="PANTHER" id="PTHR11647:SF1">
    <property type="entry name" value="COLLAPSIN RESPONSE MEDIATOR PROTEIN"/>
    <property type="match status" value="1"/>
</dbReference>
<dbReference type="InterPro" id="IPR013108">
    <property type="entry name" value="Amidohydro_3"/>
</dbReference>
<evidence type="ECO:0000259" key="1">
    <source>
        <dbReference type="Pfam" id="PF07969"/>
    </source>
</evidence>
<comment type="caution">
    <text evidence="2">The sequence shown here is derived from an EMBL/GenBank/DDBJ whole genome shotgun (WGS) entry which is preliminary data.</text>
</comment>
<dbReference type="InterPro" id="IPR011059">
    <property type="entry name" value="Metal-dep_hydrolase_composite"/>
</dbReference>
<evidence type="ECO:0000313" key="2">
    <source>
        <dbReference type="EMBL" id="MQL50732.1"/>
    </source>
</evidence>
<sequence length="462" mass="50427">MHEFDLIIKNGTLVDPEKRRITVGHLGISGGKIAAITREDIRGRHEIDAGLAIVCPGFIDIHAHVDGYLYAAQCMVRQGVTTSVGGNCGFGPLDLQSFFDGLERDGFPLNQAMLIGHSFTLREKAGAVDPYAPATPEQVDCMLSLLEEAFDQGAIGLSFGLEYAPGTSFDEVLALSQVAARYGKLIAVHTRTDSWPGLGALKEAVRITEFTGAPVQVSHLVYQVGMGMMIQALEILDRAVRDGLDVAADSGMYHAFATFIGSPVYDEGCLEKWGCDYGDLFVATGKYAGQRCTREIYQELRANYKNDVVVAFACREAEVYQALLPGYVMVSTDGAVGSPQPGTGHPQDSGTYPRFFQKMVREQGSLSLVEAVRRCTLLPAERLGLLNKGRLKIGADADIVIFNLDRITDRADYPGIGRPDAPPEGINYVLVNGEVVVENGRLLEHAKPGRPVRAVRRYWRWQ</sequence>
<dbReference type="InterPro" id="IPR050378">
    <property type="entry name" value="Metallo-dep_Hydrolases_sf"/>
</dbReference>
<proteinExistence type="predicted"/>
<keyword evidence="2" id="KW-0378">Hydrolase</keyword>
<dbReference type="AlphaFoldDB" id="A0A6N7IL75"/>
<evidence type="ECO:0000313" key="3">
    <source>
        <dbReference type="Proteomes" id="UP000441717"/>
    </source>
</evidence>
<dbReference type="RefSeq" id="WP_152944649.1">
    <property type="nucleotide sequence ID" value="NZ_WHYR01000001.1"/>
</dbReference>
<dbReference type="Pfam" id="PF07969">
    <property type="entry name" value="Amidohydro_3"/>
    <property type="match status" value="1"/>
</dbReference>
<dbReference type="Gene3D" id="3.20.20.140">
    <property type="entry name" value="Metal-dependent hydrolases"/>
    <property type="match status" value="1"/>
</dbReference>
<dbReference type="OrthoDB" id="9775607at2"/>
<keyword evidence="3" id="KW-1185">Reference proteome</keyword>
<reference evidence="2 3" key="1">
    <citation type="submission" date="2019-10" db="EMBL/GenBank/DDBJ databases">
        <title>Comparative genomics of sulfur disproportionating microorganisms.</title>
        <authorList>
            <person name="Ward L.M."/>
            <person name="Bertran E."/>
            <person name="Johnston D."/>
        </authorList>
    </citation>
    <scope>NUCLEOTIDE SEQUENCE [LARGE SCALE GENOMIC DNA]</scope>
    <source>
        <strain evidence="2 3">DSM 14055</strain>
    </source>
</reference>
<dbReference type="SUPFAM" id="SSF51338">
    <property type="entry name" value="Composite domain of metallo-dependent hydrolases"/>
    <property type="match status" value="1"/>
</dbReference>
<dbReference type="PANTHER" id="PTHR11647">
    <property type="entry name" value="HYDRANTOINASE/DIHYDROPYRIMIDINASE FAMILY MEMBER"/>
    <property type="match status" value="1"/>
</dbReference>
<dbReference type="InterPro" id="IPR032466">
    <property type="entry name" value="Metal_Hydrolase"/>
</dbReference>
<organism evidence="2 3">
    <name type="scientific">Desulfofundulus thermobenzoicus</name>
    <dbReference type="NCBI Taxonomy" id="29376"/>
    <lineage>
        <taxon>Bacteria</taxon>
        <taxon>Bacillati</taxon>
        <taxon>Bacillota</taxon>
        <taxon>Clostridia</taxon>
        <taxon>Eubacteriales</taxon>
        <taxon>Peptococcaceae</taxon>
        <taxon>Desulfofundulus</taxon>
    </lineage>
</organism>
<dbReference type="EMBL" id="WHYR01000001">
    <property type="protein sequence ID" value="MQL50732.1"/>
    <property type="molecule type" value="Genomic_DNA"/>
</dbReference>
<name>A0A6N7IL75_9FIRM</name>
<feature type="domain" description="Amidohydrolase 3" evidence="1">
    <location>
        <begin position="358"/>
        <end position="437"/>
    </location>
</feature>
<gene>
    <name evidence="2" type="ORF">GFC01_00240</name>
</gene>
<dbReference type="Proteomes" id="UP000441717">
    <property type="component" value="Unassembled WGS sequence"/>
</dbReference>
<accession>A0A6N7IL75</accession>